<gene>
    <name evidence="1" type="ORF">BST96_17350</name>
</gene>
<dbReference type="InterPro" id="IPR026286">
    <property type="entry name" value="MaiA/AMDase"/>
</dbReference>
<name>A0A1X9NHK2_9GAMM</name>
<accession>A0A1X9NHK2</accession>
<dbReference type="AlphaFoldDB" id="A0A1X9NHK2"/>
<keyword evidence="2" id="KW-1185">Reference proteome</keyword>
<dbReference type="Proteomes" id="UP000193450">
    <property type="component" value="Chromosome"/>
</dbReference>
<dbReference type="PIRSF" id="PIRSF015736">
    <property type="entry name" value="MI"/>
    <property type="match status" value="1"/>
</dbReference>
<dbReference type="KEGG" id="osg:BST96_17350"/>
<evidence type="ECO:0000313" key="2">
    <source>
        <dbReference type="Proteomes" id="UP000193450"/>
    </source>
</evidence>
<dbReference type="EMBL" id="CP019343">
    <property type="protein sequence ID" value="ARN76474.1"/>
    <property type="molecule type" value="Genomic_DNA"/>
</dbReference>
<dbReference type="PANTHER" id="PTHR40267:SF1">
    <property type="entry name" value="BLR3294 PROTEIN"/>
    <property type="match status" value="1"/>
</dbReference>
<dbReference type="Pfam" id="PF17645">
    <property type="entry name" value="Amdase"/>
    <property type="match status" value="1"/>
</dbReference>
<dbReference type="Gene3D" id="3.40.50.12500">
    <property type="match status" value="1"/>
</dbReference>
<proteinExistence type="predicted"/>
<dbReference type="STRING" id="716816.BST96_17350"/>
<dbReference type="PANTHER" id="PTHR40267">
    <property type="entry name" value="BLR3294 PROTEIN"/>
    <property type="match status" value="1"/>
</dbReference>
<dbReference type="InterPro" id="IPR053714">
    <property type="entry name" value="Iso_Racemase_Enz_sf"/>
</dbReference>
<organism evidence="1 2">
    <name type="scientific">Oceanicoccus sagamiensis</name>
    <dbReference type="NCBI Taxonomy" id="716816"/>
    <lineage>
        <taxon>Bacteria</taxon>
        <taxon>Pseudomonadati</taxon>
        <taxon>Pseudomonadota</taxon>
        <taxon>Gammaproteobacteria</taxon>
        <taxon>Cellvibrionales</taxon>
        <taxon>Spongiibacteraceae</taxon>
        <taxon>Oceanicoccus</taxon>
    </lineage>
</organism>
<protein>
    <submittedName>
        <fullName evidence="1">Asp/Glu racemase</fullName>
    </submittedName>
</protein>
<reference evidence="1 2" key="1">
    <citation type="submission" date="2016-11" db="EMBL/GenBank/DDBJ databases">
        <title>Trade-off between light-utilization and light-protection in marine flavobacteria.</title>
        <authorList>
            <person name="Kumagai Y."/>
        </authorList>
    </citation>
    <scope>NUCLEOTIDE SEQUENCE [LARGE SCALE GENOMIC DNA]</scope>
    <source>
        <strain evidence="1 2">NBRC 107125</strain>
    </source>
</reference>
<sequence length="257" mass="28071">MDNYVGHRAKIGVIIPSTNISVEYDCQQIIPRGVVWNFARFFIEHPNLSDDKNFVQFLELLRGTVPDAVRDVLTCKPDHMMMGMSAETFWGGVEGNDGFVDHIQQLCGDIGLTTGANAVISAIEAYQSVGHGIKNIAVLGPYQPIGDKNVRKFFEESGFNVKHVAGLKADNATDAIALTPEFGGQGVMDVVKQIDGDDVDAIIQVGTNLSTANIFPTLEKWLEKPAISINTACCWHALRACGVNDQLDGKGRLFEEF</sequence>
<evidence type="ECO:0000313" key="1">
    <source>
        <dbReference type="EMBL" id="ARN76474.1"/>
    </source>
</evidence>